<evidence type="ECO:0000313" key="3">
    <source>
        <dbReference type="Proteomes" id="UP000515563"/>
    </source>
</evidence>
<feature type="transmembrane region" description="Helical" evidence="1">
    <location>
        <begin position="25"/>
        <end position="45"/>
    </location>
</feature>
<dbReference type="RefSeq" id="WP_185444325.1">
    <property type="nucleotide sequence ID" value="NZ_CP043661.1"/>
</dbReference>
<evidence type="ECO:0000313" key="2">
    <source>
        <dbReference type="EMBL" id="QNE21918.1"/>
    </source>
</evidence>
<sequence>MELAIFGLVLLGALGVMCWKKWAAVFVTVLGVMLGTTIASSGGMLHQPSQDFTNWVRAGIGTLGHKTFGGRS</sequence>
<protein>
    <submittedName>
        <fullName evidence="2">Uncharacterized protein</fullName>
    </submittedName>
</protein>
<reference evidence="3" key="1">
    <citation type="submission" date="2019-09" db="EMBL/GenBank/DDBJ databases">
        <title>Antimicrobial potential of Antarctic Bacteria.</title>
        <authorList>
            <person name="Benaud N."/>
            <person name="Edwards R.J."/>
            <person name="Ferrari B.C."/>
        </authorList>
    </citation>
    <scope>NUCLEOTIDE SEQUENCE [LARGE SCALE GENOMIC DNA]</scope>
    <source>
        <strain evidence="3">SPB151</strain>
    </source>
</reference>
<proteinExistence type="predicted"/>
<keyword evidence="3" id="KW-1185">Reference proteome</keyword>
<keyword evidence="1" id="KW-0472">Membrane</keyword>
<dbReference type="Proteomes" id="UP000515563">
    <property type="component" value="Chromosome"/>
</dbReference>
<evidence type="ECO:0000256" key="1">
    <source>
        <dbReference type="SAM" id="Phobius"/>
    </source>
</evidence>
<accession>A0A7G6X6Q3</accession>
<dbReference type="KEGG" id="kqi:F1D05_33400"/>
<organism evidence="2 3">
    <name type="scientific">Kribbella qitaiheensis</name>
    <dbReference type="NCBI Taxonomy" id="1544730"/>
    <lineage>
        <taxon>Bacteria</taxon>
        <taxon>Bacillati</taxon>
        <taxon>Actinomycetota</taxon>
        <taxon>Actinomycetes</taxon>
        <taxon>Propionibacteriales</taxon>
        <taxon>Kribbellaceae</taxon>
        <taxon>Kribbella</taxon>
    </lineage>
</organism>
<reference evidence="2 3" key="2">
    <citation type="journal article" date="2020" name="Microbiol. Resour. Announc.">
        <title>Antarctic desert soil bacteria exhibit high novel natural product potential, evaluated through long-read genome sequencing and comparative genomics.</title>
        <authorList>
            <person name="Benaud N."/>
            <person name="Edwards R.J."/>
            <person name="Amos T.G."/>
            <person name="D'Agostino P.M."/>
            <person name="Gutierrez-Chavez C."/>
            <person name="Montgomery K."/>
            <person name="Nicetic I."/>
            <person name="Ferrari B.C."/>
        </authorList>
    </citation>
    <scope>NUCLEOTIDE SEQUENCE [LARGE SCALE GENOMIC DNA]</scope>
    <source>
        <strain evidence="2 3">SPB151</strain>
    </source>
</reference>
<dbReference type="EMBL" id="CP043661">
    <property type="protein sequence ID" value="QNE21918.1"/>
    <property type="molecule type" value="Genomic_DNA"/>
</dbReference>
<keyword evidence="1" id="KW-1133">Transmembrane helix</keyword>
<gene>
    <name evidence="2" type="ORF">F1D05_33400</name>
</gene>
<name>A0A7G6X6Q3_9ACTN</name>
<dbReference type="AlphaFoldDB" id="A0A7G6X6Q3"/>
<keyword evidence="1" id="KW-0812">Transmembrane</keyword>